<comment type="caution">
    <text evidence="5">The sequence shown here is derived from an EMBL/GenBank/DDBJ whole genome shotgun (WGS) entry which is preliminary data.</text>
</comment>
<dbReference type="InterPro" id="IPR001737">
    <property type="entry name" value="KsgA/Erm"/>
</dbReference>
<organism evidence="5 6">
    <name type="scientific">Methanococcus voltae</name>
    <dbReference type="NCBI Taxonomy" id="2188"/>
    <lineage>
        <taxon>Archaea</taxon>
        <taxon>Methanobacteriati</taxon>
        <taxon>Methanobacteriota</taxon>
        <taxon>Methanomada group</taxon>
        <taxon>Methanococci</taxon>
        <taxon>Methanococcales</taxon>
        <taxon>Methanococcaceae</taxon>
        <taxon>Methanococcus</taxon>
    </lineage>
</organism>
<keyword evidence="4" id="KW-0694">RNA-binding</keyword>
<dbReference type="AlphaFoldDB" id="A0A8J7UR10"/>
<keyword evidence="1" id="KW-0489">Methyltransferase</keyword>
<dbReference type="PANTHER" id="PTHR43667">
    <property type="entry name" value="CYCLOPROPANE-FATTY-ACYL-PHOSPHOLIPID SYNTHASE"/>
    <property type="match status" value="1"/>
</dbReference>
<dbReference type="GO" id="GO:0003723">
    <property type="term" value="F:RNA binding"/>
    <property type="evidence" value="ECO:0007669"/>
    <property type="project" value="UniProtKB-KW"/>
</dbReference>
<evidence type="ECO:0000313" key="6">
    <source>
        <dbReference type="Proteomes" id="UP000740329"/>
    </source>
</evidence>
<dbReference type="CDD" id="cd02440">
    <property type="entry name" value="AdoMet_MTases"/>
    <property type="match status" value="1"/>
</dbReference>
<dbReference type="InterPro" id="IPR050723">
    <property type="entry name" value="CFA/CMAS"/>
</dbReference>
<evidence type="ECO:0000256" key="3">
    <source>
        <dbReference type="ARBA" id="ARBA00022691"/>
    </source>
</evidence>
<keyword evidence="3" id="KW-0949">S-adenosyl-L-methionine</keyword>
<dbReference type="EMBL" id="JAGGMV010000001">
    <property type="protein sequence ID" value="MBP2201298.1"/>
    <property type="molecule type" value="Genomic_DNA"/>
</dbReference>
<gene>
    <name evidence="5" type="ORF">J3E07_000696</name>
</gene>
<sequence length="289" mass="33869">MISMENIDWSEYWINTYSQANKVDKPRDYDPNFWDKFSEKYAKYVLNNEKATFQINENVKRFTKIFNLDKNTTILEIGPGPGTYTIPLAKIVKKITVVEPAEGMAKILLKRAKEENLDNIAIIPKRWDDVELNKDFEKHDLVFSSYSLIVDDMGESLLKMNESKNKYCGILTSADFPVHKDIYCKIGDLLNIKNSKKAKLSLSHILLLNILDQYGIPANVNVYEGQFYQYFESIDEAFSKYITDYDRTRDLKLSENQKDSVKELLSKILTKNEDRWEYNMDSKEALIWW</sequence>
<name>A0A8J7UR10_METVO</name>
<evidence type="ECO:0000256" key="4">
    <source>
        <dbReference type="ARBA" id="ARBA00022884"/>
    </source>
</evidence>
<dbReference type="SUPFAM" id="SSF53335">
    <property type="entry name" value="S-adenosyl-L-methionine-dependent methyltransferases"/>
    <property type="match status" value="1"/>
</dbReference>
<evidence type="ECO:0000256" key="2">
    <source>
        <dbReference type="ARBA" id="ARBA00022679"/>
    </source>
</evidence>
<protein>
    <submittedName>
        <fullName evidence="5">Ubiquinone/menaquinone biosynthesis C-methylase UbiE</fullName>
    </submittedName>
</protein>
<keyword evidence="5" id="KW-0830">Ubiquinone</keyword>
<accession>A0A8J7UR10</accession>
<dbReference type="GO" id="GO:0032259">
    <property type="term" value="P:methylation"/>
    <property type="evidence" value="ECO:0007669"/>
    <property type="project" value="UniProtKB-KW"/>
</dbReference>
<dbReference type="RefSeq" id="WP_209590743.1">
    <property type="nucleotide sequence ID" value="NZ_JAGGMV010000001.1"/>
</dbReference>
<evidence type="ECO:0000256" key="1">
    <source>
        <dbReference type="ARBA" id="ARBA00022603"/>
    </source>
</evidence>
<proteinExistence type="predicted"/>
<reference evidence="5" key="1">
    <citation type="submission" date="2021-03" db="EMBL/GenBank/DDBJ databases">
        <title>Genomic Encyclopedia of Type Strains, Phase IV (KMG-V): Genome sequencing to study the core and pangenomes of soil and plant-associated prokaryotes.</title>
        <authorList>
            <person name="Whitman W."/>
        </authorList>
    </citation>
    <scope>NUCLEOTIDE SEQUENCE</scope>
    <source>
        <strain evidence="5">C4</strain>
    </source>
</reference>
<dbReference type="PANTHER" id="PTHR43667:SF2">
    <property type="entry name" value="FATTY ACID C-METHYL TRANSFERASE"/>
    <property type="match status" value="1"/>
</dbReference>
<dbReference type="GO" id="GO:0008168">
    <property type="term" value="F:methyltransferase activity"/>
    <property type="evidence" value="ECO:0007669"/>
    <property type="project" value="UniProtKB-KW"/>
</dbReference>
<dbReference type="Pfam" id="PF00398">
    <property type="entry name" value="RrnaAD"/>
    <property type="match status" value="1"/>
</dbReference>
<evidence type="ECO:0000313" key="5">
    <source>
        <dbReference type="EMBL" id="MBP2201298.1"/>
    </source>
</evidence>
<dbReference type="Gene3D" id="3.40.50.150">
    <property type="entry name" value="Vaccinia Virus protein VP39"/>
    <property type="match status" value="1"/>
</dbReference>
<dbReference type="Proteomes" id="UP000740329">
    <property type="component" value="Unassembled WGS sequence"/>
</dbReference>
<dbReference type="InterPro" id="IPR029063">
    <property type="entry name" value="SAM-dependent_MTases_sf"/>
</dbReference>
<keyword evidence="2" id="KW-0808">Transferase</keyword>